<keyword evidence="2" id="KW-0805">Transcription regulation</keyword>
<dbReference type="STRING" id="871325.SAMN05444349_12532"/>
<name>A0A1M5CPR4_9BACE</name>
<sequence>MEGLTHQEKEVMIYFWRMGPSFIREVVNEMPDLKPLYTSVASVVLNLEKKKYLSPFKFRKFYSIPFIGERKRL</sequence>
<evidence type="ECO:0000256" key="3">
    <source>
        <dbReference type="ARBA" id="ARBA00023125"/>
    </source>
</evidence>
<accession>A0A1M5CPR4</accession>
<dbReference type="SUPFAM" id="SSF46785">
    <property type="entry name" value="Winged helix' DNA-binding domain"/>
    <property type="match status" value="1"/>
</dbReference>
<gene>
    <name evidence="5" type="ORF">SAMN05444349_12532</name>
</gene>
<dbReference type="Gene3D" id="1.10.10.10">
    <property type="entry name" value="Winged helix-like DNA-binding domain superfamily/Winged helix DNA-binding domain"/>
    <property type="match status" value="1"/>
</dbReference>
<evidence type="ECO:0000313" key="5">
    <source>
        <dbReference type="EMBL" id="SHF56701.1"/>
    </source>
</evidence>
<dbReference type="Pfam" id="PF03965">
    <property type="entry name" value="Penicillinase_R"/>
    <property type="match status" value="1"/>
</dbReference>
<reference evidence="5 6" key="1">
    <citation type="submission" date="2016-11" db="EMBL/GenBank/DDBJ databases">
        <authorList>
            <person name="Jaros S."/>
            <person name="Januszkiewicz K."/>
            <person name="Wedrychowicz H."/>
        </authorList>
    </citation>
    <scope>NUCLEOTIDE SEQUENCE [LARGE SCALE GENOMIC DNA]</scope>
    <source>
        <strain evidence="5 6">DSM 26883</strain>
    </source>
</reference>
<dbReference type="GO" id="GO:0045892">
    <property type="term" value="P:negative regulation of DNA-templated transcription"/>
    <property type="evidence" value="ECO:0007669"/>
    <property type="project" value="InterPro"/>
</dbReference>
<evidence type="ECO:0000256" key="1">
    <source>
        <dbReference type="ARBA" id="ARBA00011046"/>
    </source>
</evidence>
<dbReference type="Proteomes" id="UP000184436">
    <property type="component" value="Unassembled WGS sequence"/>
</dbReference>
<dbReference type="InterPro" id="IPR005650">
    <property type="entry name" value="BlaI_family"/>
</dbReference>
<comment type="similarity">
    <text evidence="1">Belongs to the BlaI transcriptional regulatory family.</text>
</comment>
<keyword evidence="6" id="KW-1185">Reference proteome</keyword>
<dbReference type="EMBL" id="FQVD01000025">
    <property type="protein sequence ID" value="SHF56701.1"/>
    <property type="molecule type" value="Genomic_DNA"/>
</dbReference>
<evidence type="ECO:0000256" key="4">
    <source>
        <dbReference type="ARBA" id="ARBA00023163"/>
    </source>
</evidence>
<protein>
    <submittedName>
        <fullName evidence="5">Penicillinase repressor</fullName>
    </submittedName>
</protein>
<dbReference type="AlphaFoldDB" id="A0A1M5CPR4"/>
<dbReference type="InterPro" id="IPR036390">
    <property type="entry name" value="WH_DNA-bd_sf"/>
</dbReference>
<keyword evidence="4" id="KW-0804">Transcription</keyword>
<proteinExistence type="inferred from homology"/>
<dbReference type="InterPro" id="IPR036388">
    <property type="entry name" value="WH-like_DNA-bd_sf"/>
</dbReference>
<evidence type="ECO:0000256" key="2">
    <source>
        <dbReference type="ARBA" id="ARBA00023015"/>
    </source>
</evidence>
<keyword evidence="3" id="KW-0238">DNA-binding</keyword>
<evidence type="ECO:0000313" key="6">
    <source>
        <dbReference type="Proteomes" id="UP000184436"/>
    </source>
</evidence>
<dbReference type="GO" id="GO:0003677">
    <property type="term" value="F:DNA binding"/>
    <property type="evidence" value="ECO:0007669"/>
    <property type="project" value="UniProtKB-KW"/>
</dbReference>
<organism evidence="5 6">
    <name type="scientific">Bacteroides faecichinchillae</name>
    <dbReference type="NCBI Taxonomy" id="871325"/>
    <lineage>
        <taxon>Bacteria</taxon>
        <taxon>Pseudomonadati</taxon>
        <taxon>Bacteroidota</taxon>
        <taxon>Bacteroidia</taxon>
        <taxon>Bacteroidales</taxon>
        <taxon>Bacteroidaceae</taxon>
        <taxon>Bacteroides</taxon>
    </lineage>
</organism>